<dbReference type="SUPFAM" id="SSF51735">
    <property type="entry name" value="NAD(P)-binding Rossmann-fold domains"/>
    <property type="match status" value="1"/>
</dbReference>
<dbReference type="Pfam" id="PF00389">
    <property type="entry name" value="2-Hacid_dh"/>
    <property type="match status" value="1"/>
</dbReference>
<reference evidence="5 6" key="1">
    <citation type="submission" date="2024-08" db="EMBL/GenBank/DDBJ databases">
        <authorList>
            <person name="Lu H."/>
        </authorList>
    </citation>
    <scope>NUCLEOTIDE SEQUENCE [LARGE SCALE GENOMIC DNA]</scope>
    <source>
        <strain evidence="5 6">BYS180W</strain>
    </source>
</reference>
<dbReference type="CDD" id="cd05301">
    <property type="entry name" value="GDH"/>
    <property type="match status" value="1"/>
</dbReference>
<keyword evidence="1 2" id="KW-0560">Oxidoreductase</keyword>
<dbReference type="InterPro" id="IPR006140">
    <property type="entry name" value="D-isomer_DH_NAD-bd"/>
</dbReference>
<keyword evidence="6" id="KW-1185">Reference proteome</keyword>
<dbReference type="EMBL" id="JBIGHZ010000005">
    <property type="protein sequence ID" value="MFG6449407.1"/>
    <property type="molecule type" value="Genomic_DNA"/>
</dbReference>
<dbReference type="Gene3D" id="3.40.50.720">
    <property type="entry name" value="NAD(P)-binding Rossmann-like Domain"/>
    <property type="match status" value="2"/>
</dbReference>
<sequence length="322" mass="34511">MQPHILVTRRIFPETIERLRAHAVVDWHDADTPLSPAELVQRLQGKVAVLGSSTERFDAELLAQCPQLKAVCLLTVGYNNVDLAACAERGVAVSHAPDVLTETTADFGFALMLAAARRVSESEHFLRAGRWGDWSIDLFAGAEVHGRVLGVLGMGRIGQAIARRAHRGFDMPVLYSNRSPLPAQREAELGARWVDRSTLLQQSDHVMVVTPYTPQTHHLVGAAELALMKPTATLTNIARGGVVDDAALAQALSEGRLAAAGLDVFEGEPEVHPALLRCANVVLTPHIASATQGTRRAMCEVAADNLIAALHGQPLPTPVPGS</sequence>
<dbReference type="PANTHER" id="PTHR10996:SF283">
    <property type="entry name" value="GLYOXYLATE_HYDROXYPYRUVATE REDUCTASE B"/>
    <property type="match status" value="1"/>
</dbReference>
<dbReference type="EC" id="1.1.1.-" evidence="5"/>
<organism evidence="5 6">
    <name type="scientific">Roseateles rivi</name>
    <dbReference type="NCBI Taxonomy" id="3299028"/>
    <lineage>
        <taxon>Bacteria</taxon>
        <taxon>Pseudomonadati</taxon>
        <taxon>Pseudomonadota</taxon>
        <taxon>Betaproteobacteria</taxon>
        <taxon>Burkholderiales</taxon>
        <taxon>Sphaerotilaceae</taxon>
        <taxon>Roseateles</taxon>
    </lineage>
</organism>
<dbReference type="Proteomes" id="UP001606099">
    <property type="component" value="Unassembled WGS sequence"/>
</dbReference>
<dbReference type="SUPFAM" id="SSF52283">
    <property type="entry name" value="Formate/glycerate dehydrogenase catalytic domain-like"/>
    <property type="match status" value="1"/>
</dbReference>
<dbReference type="GO" id="GO:0016491">
    <property type="term" value="F:oxidoreductase activity"/>
    <property type="evidence" value="ECO:0007669"/>
    <property type="project" value="UniProtKB-KW"/>
</dbReference>
<comment type="similarity">
    <text evidence="2">Belongs to the D-isomer specific 2-hydroxyacid dehydrogenase family.</text>
</comment>
<dbReference type="InterPro" id="IPR006139">
    <property type="entry name" value="D-isomer_2_OHA_DH_cat_dom"/>
</dbReference>
<dbReference type="Pfam" id="PF02826">
    <property type="entry name" value="2-Hacid_dh_C"/>
    <property type="match status" value="1"/>
</dbReference>
<evidence type="ECO:0000259" key="3">
    <source>
        <dbReference type="Pfam" id="PF00389"/>
    </source>
</evidence>
<dbReference type="InterPro" id="IPR036291">
    <property type="entry name" value="NAD(P)-bd_dom_sf"/>
</dbReference>
<feature type="domain" description="D-isomer specific 2-hydroxyacid dehydrogenase NAD-binding" evidence="4">
    <location>
        <begin position="109"/>
        <end position="288"/>
    </location>
</feature>
<name>A0ABW7FYL9_9BURK</name>
<evidence type="ECO:0000313" key="6">
    <source>
        <dbReference type="Proteomes" id="UP001606099"/>
    </source>
</evidence>
<evidence type="ECO:0000259" key="4">
    <source>
        <dbReference type="Pfam" id="PF02826"/>
    </source>
</evidence>
<feature type="domain" description="D-isomer specific 2-hydroxyacid dehydrogenase catalytic" evidence="3">
    <location>
        <begin position="5"/>
        <end position="319"/>
    </location>
</feature>
<dbReference type="InterPro" id="IPR050223">
    <property type="entry name" value="D-isomer_2-hydroxyacid_DH"/>
</dbReference>
<evidence type="ECO:0000256" key="1">
    <source>
        <dbReference type="ARBA" id="ARBA00023002"/>
    </source>
</evidence>
<proteinExistence type="inferred from homology"/>
<comment type="caution">
    <text evidence="5">The sequence shown here is derived from an EMBL/GenBank/DDBJ whole genome shotgun (WGS) entry which is preliminary data.</text>
</comment>
<dbReference type="PANTHER" id="PTHR10996">
    <property type="entry name" value="2-HYDROXYACID DEHYDROGENASE-RELATED"/>
    <property type="match status" value="1"/>
</dbReference>
<protein>
    <submittedName>
        <fullName evidence="5">2-hydroxyacid dehydrogenase</fullName>
        <ecNumber evidence="5">1.1.1.-</ecNumber>
    </submittedName>
</protein>
<accession>A0ABW7FYL9</accession>
<dbReference type="RefSeq" id="WP_394462561.1">
    <property type="nucleotide sequence ID" value="NZ_JBIGHZ010000005.1"/>
</dbReference>
<evidence type="ECO:0000256" key="2">
    <source>
        <dbReference type="RuleBase" id="RU003719"/>
    </source>
</evidence>
<evidence type="ECO:0000313" key="5">
    <source>
        <dbReference type="EMBL" id="MFG6449407.1"/>
    </source>
</evidence>
<gene>
    <name evidence="5" type="ORF">ACG0Z6_14355</name>
</gene>